<dbReference type="EMBL" id="QGGU01000006">
    <property type="protein sequence ID" value="PWK50738.1"/>
    <property type="molecule type" value="Genomic_DNA"/>
</dbReference>
<gene>
    <name evidence="4" type="ORF">C8D97_10625</name>
</gene>
<feature type="domain" description="Peptidase M56" evidence="3">
    <location>
        <begin position="132"/>
        <end position="314"/>
    </location>
</feature>
<reference evidence="4 5" key="1">
    <citation type="submission" date="2018-05" db="EMBL/GenBank/DDBJ databases">
        <title>Genomic Encyclopedia of Type Strains, Phase IV (KMG-IV): sequencing the most valuable type-strain genomes for metagenomic binning, comparative biology and taxonomic classification.</title>
        <authorList>
            <person name="Goeker M."/>
        </authorList>
    </citation>
    <scope>NUCLEOTIDE SEQUENCE [LARGE SCALE GENOMIC DNA]</scope>
    <source>
        <strain evidence="4 5">DSM 25350</strain>
    </source>
</reference>
<organism evidence="4 5">
    <name type="scientific">Pleionea mediterranea</name>
    <dbReference type="NCBI Taxonomy" id="523701"/>
    <lineage>
        <taxon>Bacteria</taxon>
        <taxon>Pseudomonadati</taxon>
        <taxon>Pseudomonadota</taxon>
        <taxon>Gammaproteobacteria</taxon>
        <taxon>Oceanospirillales</taxon>
        <taxon>Pleioneaceae</taxon>
        <taxon>Pleionea</taxon>
    </lineage>
</organism>
<dbReference type="PANTHER" id="PTHR21666">
    <property type="entry name" value="PEPTIDASE-RELATED"/>
    <property type="match status" value="1"/>
</dbReference>
<keyword evidence="1" id="KW-0472">Membrane</keyword>
<sequence>MALFNAQPLPEQLLLAEQLLLGCIYCVLVSGLLYCGVTLLSRFSERLARWRGLWLMLLTCGLLPVVYGFIPLSLSNLSPVVILDNLGHITLIPPSEGLKITETQHHSLLTYAQIVVGCGLLLLLISMLMLVKNILQWLAVKRLILQAIPVDYYLNQATHTTEHHRRCLGKLQRLLTINKHQSKNNRTKKLLPLIIKVSYKAPSPFVTGLFKPTLILTPESFSALSATQFNLMLRHELTHLKRHDPTVLMLAQCLKSIFWFNPFIKHFVLQLNWAIELSCDALVLQRRSNLRRIYALAMLTILRRSATQPFDKSVAAFSSTPQRSFTMRIKLIMNPNDNGIKRSIKNLGLIGASMGIISSSFAFQPTLSPSTDDGAIKSTIMLNPVVTARVSSNFGANNKVHKFHKGIDLADKRGAPVVASASGTVVISTDLLQGKKNYGKIIVVDHGNGLQSLYSHLDQRSVAEGEHVKAGQQIGQVGATGKTTGPHLHFELRKDNQPINPNDYIAFP</sequence>
<evidence type="ECO:0000259" key="2">
    <source>
        <dbReference type="Pfam" id="PF01551"/>
    </source>
</evidence>
<feature type="domain" description="M23ase beta-sheet core" evidence="2">
    <location>
        <begin position="402"/>
        <end position="501"/>
    </location>
</feature>
<dbReference type="RefSeq" id="WP_109763405.1">
    <property type="nucleotide sequence ID" value="NZ_QGGU01000006.1"/>
</dbReference>
<dbReference type="Pfam" id="PF05569">
    <property type="entry name" value="Peptidase_M56"/>
    <property type="match status" value="1"/>
</dbReference>
<dbReference type="InterPro" id="IPR008756">
    <property type="entry name" value="Peptidase_M56"/>
</dbReference>
<evidence type="ECO:0000256" key="1">
    <source>
        <dbReference type="SAM" id="Phobius"/>
    </source>
</evidence>
<dbReference type="CDD" id="cd07341">
    <property type="entry name" value="M56_BlaR1_MecR1_like"/>
    <property type="match status" value="1"/>
</dbReference>
<dbReference type="InterPro" id="IPR011055">
    <property type="entry name" value="Dup_hybrid_motif"/>
</dbReference>
<dbReference type="OrthoDB" id="9805070at2"/>
<dbReference type="CDD" id="cd12797">
    <property type="entry name" value="M23_peptidase"/>
    <property type="match status" value="1"/>
</dbReference>
<dbReference type="GO" id="GO:0004222">
    <property type="term" value="F:metalloendopeptidase activity"/>
    <property type="evidence" value="ECO:0007669"/>
    <property type="project" value="TreeGrafter"/>
</dbReference>
<dbReference type="Pfam" id="PF01551">
    <property type="entry name" value="Peptidase_M23"/>
    <property type="match status" value="1"/>
</dbReference>
<evidence type="ECO:0000313" key="4">
    <source>
        <dbReference type="EMBL" id="PWK50738.1"/>
    </source>
</evidence>
<keyword evidence="5" id="KW-1185">Reference proteome</keyword>
<dbReference type="PANTHER" id="PTHR21666:SF270">
    <property type="entry name" value="MUREIN HYDROLASE ACTIVATOR ENVC"/>
    <property type="match status" value="1"/>
</dbReference>
<protein>
    <submittedName>
        <fullName evidence="4">BlaR1 peptidase M56</fullName>
    </submittedName>
</protein>
<accession>A0A316FPM2</accession>
<dbReference type="Proteomes" id="UP000245790">
    <property type="component" value="Unassembled WGS sequence"/>
</dbReference>
<keyword evidence="1" id="KW-1133">Transmembrane helix</keyword>
<dbReference type="AlphaFoldDB" id="A0A316FPM2"/>
<evidence type="ECO:0000259" key="3">
    <source>
        <dbReference type="Pfam" id="PF05569"/>
    </source>
</evidence>
<feature type="transmembrane region" description="Helical" evidence="1">
    <location>
        <begin position="52"/>
        <end position="70"/>
    </location>
</feature>
<dbReference type="InterPro" id="IPR016047">
    <property type="entry name" value="M23ase_b-sheet_dom"/>
</dbReference>
<name>A0A316FPM2_9GAMM</name>
<comment type="caution">
    <text evidence="4">The sequence shown here is derived from an EMBL/GenBank/DDBJ whole genome shotgun (WGS) entry which is preliminary data.</text>
</comment>
<dbReference type="InterPro" id="IPR050570">
    <property type="entry name" value="Cell_wall_metabolism_enzyme"/>
</dbReference>
<keyword evidence="1" id="KW-0812">Transmembrane</keyword>
<proteinExistence type="predicted"/>
<evidence type="ECO:0000313" key="5">
    <source>
        <dbReference type="Proteomes" id="UP000245790"/>
    </source>
</evidence>
<feature type="transmembrane region" description="Helical" evidence="1">
    <location>
        <begin position="19"/>
        <end position="40"/>
    </location>
</feature>
<dbReference type="Gene3D" id="2.70.70.10">
    <property type="entry name" value="Glucose Permease (Domain IIA)"/>
    <property type="match status" value="1"/>
</dbReference>
<feature type="transmembrane region" description="Helical" evidence="1">
    <location>
        <begin position="108"/>
        <end position="131"/>
    </location>
</feature>
<dbReference type="SUPFAM" id="SSF51261">
    <property type="entry name" value="Duplicated hybrid motif"/>
    <property type="match status" value="1"/>
</dbReference>